<dbReference type="InterPro" id="IPR006145">
    <property type="entry name" value="PsdUridine_synth_RsuA/RluA"/>
</dbReference>
<dbReference type="PROSITE" id="PS01149">
    <property type="entry name" value="PSI_RSU"/>
    <property type="match status" value="1"/>
</dbReference>
<evidence type="ECO:0000313" key="6">
    <source>
        <dbReference type="EMBL" id="MBU2691219.1"/>
    </source>
</evidence>
<evidence type="ECO:0000256" key="4">
    <source>
        <dbReference type="RuleBase" id="RU003887"/>
    </source>
</evidence>
<dbReference type="InterPro" id="IPR002942">
    <property type="entry name" value="S4_RNA-bd"/>
</dbReference>
<evidence type="ECO:0000313" key="7">
    <source>
        <dbReference type="Proteomes" id="UP000777784"/>
    </source>
</evidence>
<dbReference type="Proteomes" id="UP000777784">
    <property type="component" value="Unassembled WGS sequence"/>
</dbReference>
<dbReference type="AlphaFoldDB" id="A0A948RZS2"/>
<gene>
    <name evidence="6" type="ORF">KJ970_09840</name>
</gene>
<feature type="domain" description="RNA-binding S4" evidence="5">
    <location>
        <begin position="13"/>
        <end position="72"/>
    </location>
</feature>
<sequence length="257" mass="28560">MNNGSDDDRFLGIRLNRYLALCGVTSRRKALVQIQEGRVTVNGEKILEPSVRIIPGRDDVRYDGRLISAPEEWIVLAFNKPPGFITARSDTHGRSTIMDVLGGTGAAVFPVGRLDRDSEGLLLLTNCGDLAHALLHPRYGIQRDYLTVLQWEPSDQDIKKLQEGVSIGPGEWVQPESVKRGGAKTALRIVLTEGKKREVRRMVQAVGHRVIRLVRLSFAGIELGDLPSGKTRPLTPRERKMLEEMTGVDLGPLPWIE</sequence>
<dbReference type="EMBL" id="JAHJDP010000048">
    <property type="protein sequence ID" value="MBU2691219.1"/>
    <property type="molecule type" value="Genomic_DNA"/>
</dbReference>
<dbReference type="Gene3D" id="3.30.70.580">
    <property type="entry name" value="Pseudouridine synthase I, catalytic domain, N-terminal subdomain"/>
    <property type="match status" value="1"/>
</dbReference>
<dbReference type="InterPro" id="IPR020094">
    <property type="entry name" value="TruA/RsuA/RluB/E/F_N"/>
</dbReference>
<name>A0A948RZS2_UNCEI</name>
<dbReference type="InterPro" id="IPR000748">
    <property type="entry name" value="PsdUridine_synth_RsuA/RluB/E/F"/>
</dbReference>
<evidence type="ECO:0000256" key="1">
    <source>
        <dbReference type="ARBA" id="ARBA00008348"/>
    </source>
</evidence>
<dbReference type="InterPro" id="IPR018496">
    <property type="entry name" value="PsdUridine_synth_RsuA/RluB_CS"/>
</dbReference>
<dbReference type="GO" id="GO:0003723">
    <property type="term" value="F:RNA binding"/>
    <property type="evidence" value="ECO:0007669"/>
    <property type="project" value="UniProtKB-KW"/>
</dbReference>
<organism evidence="6 7">
    <name type="scientific">Eiseniibacteriota bacterium</name>
    <dbReference type="NCBI Taxonomy" id="2212470"/>
    <lineage>
        <taxon>Bacteria</taxon>
        <taxon>Candidatus Eiseniibacteriota</taxon>
    </lineage>
</organism>
<dbReference type="SUPFAM" id="SSF55174">
    <property type="entry name" value="Alpha-L RNA-binding motif"/>
    <property type="match status" value="1"/>
</dbReference>
<dbReference type="CDD" id="cd02870">
    <property type="entry name" value="PseudoU_synth_RsuA_like"/>
    <property type="match status" value="1"/>
</dbReference>
<dbReference type="Gene3D" id="3.30.70.1560">
    <property type="entry name" value="Alpha-L RNA-binding motif"/>
    <property type="match status" value="1"/>
</dbReference>
<dbReference type="SMART" id="SM00363">
    <property type="entry name" value="S4"/>
    <property type="match status" value="1"/>
</dbReference>
<keyword evidence="2 4" id="KW-0413">Isomerase</keyword>
<dbReference type="CDD" id="cd00165">
    <property type="entry name" value="S4"/>
    <property type="match status" value="1"/>
</dbReference>
<dbReference type="Pfam" id="PF01479">
    <property type="entry name" value="S4"/>
    <property type="match status" value="1"/>
</dbReference>
<dbReference type="GO" id="GO:0120159">
    <property type="term" value="F:rRNA pseudouridine synthase activity"/>
    <property type="evidence" value="ECO:0007669"/>
    <property type="project" value="UniProtKB-ARBA"/>
</dbReference>
<dbReference type="InterPro" id="IPR042092">
    <property type="entry name" value="PsdUridine_s_RsuA/RluB/E/F_cat"/>
</dbReference>
<dbReference type="PROSITE" id="PS50889">
    <property type="entry name" value="S4"/>
    <property type="match status" value="1"/>
</dbReference>
<dbReference type="EC" id="5.4.99.-" evidence="4"/>
<evidence type="ECO:0000256" key="3">
    <source>
        <dbReference type="PROSITE-ProRule" id="PRU00182"/>
    </source>
</evidence>
<dbReference type="InterPro" id="IPR020103">
    <property type="entry name" value="PsdUridine_synth_cat_dom_sf"/>
</dbReference>
<accession>A0A948RZS2</accession>
<dbReference type="NCBIfam" id="TIGR00093">
    <property type="entry name" value="pseudouridine synthase"/>
    <property type="match status" value="1"/>
</dbReference>
<evidence type="ECO:0000259" key="5">
    <source>
        <dbReference type="SMART" id="SM00363"/>
    </source>
</evidence>
<dbReference type="GO" id="GO:0000455">
    <property type="term" value="P:enzyme-directed rRNA pseudouridine synthesis"/>
    <property type="evidence" value="ECO:0007669"/>
    <property type="project" value="UniProtKB-ARBA"/>
</dbReference>
<dbReference type="SUPFAM" id="SSF55120">
    <property type="entry name" value="Pseudouridine synthase"/>
    <property type="match status" value="1"/>
</dbReference>
<dbReference type="PANTHER" id="PTHR47683">
    <property type="entry name" value="PSEUDOURIDINE SYNTHASE FAMILY PROTEIN-RELATED"/>
    <property type="match status" value="1"/>
</dbReference>
<dbReference type="PANTHER" id="PTHR47683:SF2">
    <property type="entry name" value="RNA-BINDING S4 DOMAIN-CONTAINING PROTEIN"/>
    <property type="match status" value="1"/>
</dbReference>
<reference evidence="6" key="1">
    <citation type="submission" date="2021-05" db="EMBL/GenBank/DDBJ databases">
        <title>Energy efficiency and biological interactions define the core microbiome of deep oligotrophic groundwater.</title>
        <authorList>
            <person name="Mehrshad M."/>
            <person name="Lopez-Fernandez M."/>
            <person name="Bell E."/>
            <person name="Bernier-Latmani R."/>
            <person name="Bertilsson S."/>
            <person name="Dopson M."/>
        </authorList>
    </citation>
    <scope>NUCLEOTIDE SEQUENCE</scope>
    <source>
        <strain evidence="6">Modern_marine.mb.64</strain>
    </source>
</reference>
<protein>
    <recommendedName>
        <fullName evidence="4">Pseudouridine synthase</fullName>
        <ecNumber evidence="4">5.4.99.-</ecNumber>
    </recommendedName>
</protein>
<comment type="caution">
    <text evidence="6">The sequence shown here is derived from an EMBL/GenBank/DDBJ whole genome shotgun (WGS) entry which is preliminary data.</text>
</comment>
<dbReference type="Pfam" id="PF00849">
    <property type="entry name" value="PseudoU_synth_2"/>
    <property type="match status" value="1"/>
</dbReference>
<dbReference type="InterPro" id="IPR036986">
    <property type="entry name" value="S4_RNA-bd_sf"/>
</dbReference>
<dbReference type="Gene3D" id="3.10.290.10">
    <property type="entry name" value="RNA-binding S4 domain"/>
    <property type="match status" value="1"/>
</dbReference>
<evidence type="ECO:0000256" key="2">
    <source>
        <dbReference type="ARBA" id="ARBA00023235"/>
    </source>
</evidence>
<dbReference type="InterPro" id="IPR050343">
    <property type="entry name" value="RsuA_PseudoU_synthase"/>
</dbReference>
<comment type="similarity">
    <text evidence="1 4">Belongs to the pseudouridine synthase RsuA family.</text>
</comment>
<proteinExistence type="inferred from homology"/>
<keyword evidence="3" id="KW-0694">RNA-binding</keyword>